<dbReference type="SUPFAM" id="SSF53187">
    <property type="entry name" value="Zn-dependent exopeptidases"/>
    <property type="match status" value="1"/>
</dbReference>
<evidence type="ECO:0000313" key="3">
    <source>
        <dbReference type="Proteomes" id="UP000886804"/>
    </source>
</evidence>
<accession>A0A9D2L7A9</accession>
<dbReference type="EMBL" id="DWYS01000065">
    <property type="protein sequence ID" value="HJB07319.1"/>
    <property type="molecule type" value="Genomic_DNA"/>
</dbReference>
<dbReference type="Proteomes" id="UP000886804">
    <property type="component" value="Unassembled WGS sequence"/>
</dbReference>
<sequence length="260" mass="28570">MADRKTVILDAGHGGADPGAVYNGRREKDDALALTLAVGDKLQQDGIRVLYTRVNDVYHTPLEKAEIANRSGADYFVSIHRNAMPVPGSASGAQVLVYEDAGVPAMMAEKIGGRLTEAGFQDLGIQERPGLIVLRRTQMPAVLVEAGFIDNEKDNEFFDENFEKIAQAIASGIEDTIRTQESAKPEYYQVQVGAYRQRGPAETLAQELQARGLPAFLVFDDGYYKVRVGAFLNMDNGVNMERILRSMGYPTILVKERAIT</sequence>
<gene>
    <name evidence="2" type="ORF">H9716_05570</name>
</gene>
<dbReference type="PANTHER" id="PTHR30404">
    <property type="entry name" value="N-ACETYLMURAMOYL-L-ALANINE AMIDASE"/>
    <property type="match status" value="1"/>
</dbReference>
<dbReference type="Pfam" id="PF05036">
    <property type="entry name" value="SPOR"/>
    <property type="match status" value="1"/>
</dbReference>
<dbReference type="PROSITE" id="PS51724">
    <property type="entry name" value="SPOR"/>
    <property type="match status" value="1"/>
</dbReference>
<dbReference type="InterPro" id="IPR050695">
    <property type="entry name" value="N-acetylmuramoyl_amidase_3"/>
</dbReference>
<dbReference type="SUPFAM" id="SSF110997">
    <property type="entry name" value="Sporulation related repeat"/>
    <property type="match status" value="1"/>
</dbReference>
<dbReference type="Pfam" id="PF01520">
    <property type="entry name" value="Amidase_3"/>
    <property type="match status" value="1"/>
</dbReference>
<reference evidence="2" key="2">
    <citation type="submission" date="2021-04" db="EMBL/GenBank/DDBJ databases">
        <authorList>
            <person name="Gilroy R."/>
        </authorList>
    </citation>
    <scope>NUCLEOTIDE SEQUENCE</scope>
    <source>
        <strain evidence="2">CHK188-4685</strain>
    </source>
</reference>
<dbReference type="InterPro" id="IPR007730">
    <property type="entry name" value="SPOR-like_dom"/>
</dbReference>
<feature type="domain" description="SPOR" evidence="1">
    <location>
        <begin position="182"/>
        <end position="257"/>
    </location>
</feature>
<dbReference type="CDD" id="cd02696">
    <property type="entry name" value="MurNAc-LAA"/>
    <property type="match status" value="1"/>
</dbReference>
<dbReference type="AlphaFoldDB" id="A0A9D2L7A9"/>
<dbReference type="GO" id="GO:0042834">
    <property type="term" value="F:peptidoglycan binding"/>
    <property type="evidence" value="ECO:0007669"/>
    <property type="project" value="InterPro"/>
</dbReference>
<dbReference type="Gene3D" id="3.30.70.1070">
    <property type="entry name" value="Sporulation related repeat"/>
    <property type="match status" value="1"/>
</dbReference>
<reference evidence="2" key="1">
    <citation type="journal article" date="2021" name="PeerJ">
        <title>Extensive microbial diversity within the chicken gut microbiome revealed by metagenomics and culture.</title>
        <authorList>
            <person name="Gilroy R."/>
            <person name="Ravi A."/>
            <person name="Getino M."/>
            <person name="Pursley I."/>
            <person name="Horton D.L."/>
            <person name="Alikhan N.F."/>
            <person name="Baker D."/>
            <person name="Gharbi K."/>
            <person name="Hall N."/>
            <person name="Watson M."/>
            <person name="Adriaenssens E.M."/>
            <person name="Foster-Nyarko E."/>
            <person name="Jarju S."/>
            <person name="Secka A."/>
            <person name="Antonio M."/>
            <person name="Oren A."/>
            <person name="Chaudhuri R.R."/>
            <person name="La Ragione R."/>
            <person name="Hildebrand F."/>
            <person name="Pallen M.J."/>
        </authorList>
    </citation>
    <scope>NUCLEOTIDE SEQUENCE</scope>
    <source>
        <strain evidence="2">CHK188-4685</strain>
    </source>
</reference>
<dbReference type="GO" id="GO:0009253">
    <property type="term" value="P:peptidoglycan catabolic process"/>
    <property type="evidence" value="ECO:0007669"/>
    <property type="project" value="InterPro"/>
</dbReference>
<proteinExistence type="predicted"/>
<dbReference type="Gene3D" id="3.40.630.40">
    <property type="entry name" value="Zn-dependent exopeptidases"/>
    <property type="match status" value="1"/>
</dbReference>
<dbReference type="PANTHER" id="PTHR30404:SF8">
    <property type="entry name" value="AUTOLYSIN PH-RELATED"/>
    <property type="match status" value="1"/>
</dbReference>
<evidence type="ECO:0000313" key="2">
    <source>
        <dbReference type="EMBL" id="HJB07319.1"/>
    </source>
</evidence>
<dbReference type="GO" id="GO:0030288">
    <property type="term" value="C:outer membrane-bounded periplasmic space"/>
    <property type="evidence" value="ECO:0007669"/>
    <property type="project" value="TreeGrafter"/>
</dbReference>
<dbReference type="InterPro" id="IPR036680">
    <property type="entry name" value="SPOR-like_sf"/>
</dbReference>
<dbReference type="InterPro" id="IPR002508">
    <property type="entry name" value="MurNAc-LAA_cat"/>
</dbReference>
<organism evidence="2 3">
    <name type="scientific">Candidatus Enterocloster faecavium</name>
    <dbReference type="NCBI Taxonomy" id="2838560"/>
    <lineage>
        <taxon>Bacteria</taxon>
        <taxon>Bacillati</taxon>
        <taxon>Bacillota</taxon>
        <taxon>Clostridia</taxon>
        <taxon>Lachnospirales</taxon>
        <taxon>Lachnospiraceae</taxon>
        <taxon>Enterocloster</taxon>
    </lineage>
</organism>
<dbReference type="GO" id="GO:0008745">
    <property type="term" value="F:N-acetylmuramoyl-L-alanine amidase activity"/>
    <property type="evidence" value="ECO:0007669"/>
    <property type="project" value="InterPro"/>
</dbReference>
<dbReference type="SMART" id="SM00646">
    <property type="entry name" value="Ami_3"/>
    <property type="match status" value="1"/>
</dbReference>
<evidence type="ECO:0000259" key="1">
    <source>
        <dbReference type="PROSITE" id="PS51724"/>
    </source>
</evidence>
<name>A0A9D2L7A9_9FIRM</name>
<protein>
    <submittedName>
        <fullName evidence="2">N-acetylmuramoyl-L-alanine amidase</fullName>
    </submittedName>
</protein>
<comment type="caution">
    <text evidence="2">The sequence shown here is derived from an EMBL/GenBank/DDBJ whole genome shotgun (WGS) entry which is preliminary data.</text>
</comment>